<gene>
    <name evidence="3" type="ORF">HNP60_003389</name>
</gene>
<dbReference type="Proteomes" id="UP001138540">
    <property type="component" value="Unassembled WGS sequence"/>
</dbReference>
<reference evidence="3 4" key="1">
    <citation type="submission" date="2020-08" db="EMBL/GenBank/DDBJ databases">
        <title>Exploring microbial biodiversity for novel pathways involved in the catabolism of aromatic compounds derived from lignin.</title>
        <authorList>
            <person name="Elkins J."/>
        </authorList>
    </citation>
    <scope>NUCLEOTIDE SEQUENCE [LARGE SCALE GENOMIC DNA]</scope>
    <source>
        <strain evidence="3 4">B1D3A</strain>
    </source>
</reference>
<evidence type="ECO:0000313" key="4">
    <source>
        <dbReference type="Proteomes" id="UP001138540"/>
    </source>
</evidence>
<feature type="chain" id="PRO_5045517764" evidence="2">
    <location>
        <begin position="18"/>
        <end position="182"/>
    </location>
</feature>
<keyword evidence="4" id="KW-1185">Reference proteome</keyword>
<comment type="caution">
    <text evidence="3">The sequence shown here is derived from an EMBL/GenBank/DDBJ whole genome shotgun (WGS) entry which is preliminary data.</text>
</comment>
<evidence type="ECO:0000256" key="2">
    <source>
        <dbReference type="SAM" id="SignalP"/>
    </source>
</evidence>
<evidence type="ECO:0000256" key="1">
    <source>
        <dbReference type="SAM" id="MobiDB-lite"/>
    </source>
</evidence>
<organism evidence="3 4">
    <name type="scientific">Sphingobium lignivorans</name>
    <dbReference type="NCBI Taxonomy" id="2735886"/>
    <lineage>
        <taxon>Bacteria</taxon>
        <taxon>Pseudomonadati</taxon>
        <taxon>Pseudomonadota</taxon>
        <taxon>Alphaproteobacteria</taxon>
        <taxon>Sphingomonadales</taxon>
        <taxon>Sphingomonadaceae</taxon>
        <taxon>Sphingobium</taxon>
    </lineage>
</organism>
<name>A0ABR6NJF8_9SPHN</name>
<sequence>MSLATLSRFWWALPLLALLGTNALTRCTLADRTRALSDERKAHGQTAVDLAAERAAHKQSVANYRAAAETARAQDAANKARVEREQATINRETVDDYEARLAAARALAERLRADRAASARAGSAPVAPVPGTGQSAGRADEATCEDRLPFADALTATEQAIQLDALISWVQRQTAVDVGGEH</sequence>
<proteinExistence type="predicted"/>
<feature type="signal peptide" evidence="2">
    <location>
        <begin position="1"/>
        <end position="17"/>
    </location>
</feature>
<protein>
    <submittedName>
        <fullName evidence="3">Uncharacterized protein</fullName>
    </submittedName>
</protein>
<feature type="region of interest" description="Disordered" evidence="1">
    <location>
        <begin position="117"/>
        <end position="142"/>
    </location>
</feature>
<accession>A0ABR6NJF8</accession>
<dbReference type="RefSeq" id="WP_184155931.1">
    <property type="nucleotide sequence ID" value="NZ_JACHKA010000001.1"/>
</dbReference>
<dbReference type="EMBL" id="JACHKA010000001">
    <property type="protein sequence ID" value="MBB5987415.1"/>
    <property type="molecule type" value="Genomic_DNA"/>
</dbReference>
<keyword evidence="2" id="KW-0732">Signal</keyword>
<evidence type="ECO:0000313" key="3">
    <source>
        <dbReference type="EMBL" id="MBB5987415.1"/>
    </source>
</evidence>